<accession>A0A6C0BZA8</accession>
<evidence type="ECO:0000313" key="4">
    <source>
        <dbReference type="EMBL" id="QHS96718.1"/>
    </source>
</evidence>
<sequence>MVHSRLDPEIQYPEIKTLDPDDKDMDAAVYEVSIKGIIIEIATGNEKYNYFEKNKIIYYPIYLLRGGKVSSQIGLYETRGGSLEDYRDDDGDIDIEKLGEPIFYASTTKELLRNNEHLKTAPGDDDDIDGESEDNETDDSETDDSETDDSETDDSEGDDGEKGTTGEDAADEDDWEQLPKEIDGKTWIETFLGEEGYGIVETEGDGDCLFNSVRIGLEKTSKKTTVAALRKILADNATPDVFEGFKTMYDSAVKEMLNLKKYLHTLVEELKKLKETKAATKDVVASKLIIERGEEIMNSHKTALIEYRNAKSMKTEFAFMKGITTLEAFSAIIQTRAFWAETWAISTIERALNIKLILLSKQMYTSGDTGNVLQCGQLNDEGIAKAGIYEPSHYILCNYLGLHYELITYNGEGALTFEKLPDSIKKLIVDKCMERGSGPYMFIPEFVALFRKLKKKPVVKDSIEEMHTDLFDPDTVFQFYSKSDGSKKPGEGAGETIKKGDLNSYTDLSVIPQWRKKLSNFWEAPFMLDSLKWKSVEHYYQASKFKRENPDIYKLFSMDSDSISIQMGSPPKIFKLSESPVMAKSAGGKSGKFRGKSIFGRKVVLDADFFTGRSEVEMKAAQTAKFTQNEDLKALLIATKKAKLVHYSRGSPPIIFNDLMEVRRDLALLE</sequence>
<dbReference type="CDD" id="cd15457">
    <property type="entry name" value="NADAR"/>
    <property type="match status" value="1"/>
</dbReference>
<reference evidence="4" key="1">
    <citation type="journal article" date="2020" name="Nature">
        <title>Giant virus diversity and host interactions through global metagenomics.</title>
        <authorList>
            <person name="Schulz F."/>
            <person name="Roux S."/>
            <person name="Paez-Espino D."/>
            <person name="Jungbluth S."/>
            <person name="Walsh D.A."/>
            <person name="Denef V.J."/>
            <person name="McMahon K.D."/>
            <person name="Konstantinidis K.T."/>
            <person name="Eloe-Fadrosh E.A."/>
            <person name="Kyrpides N.C."/>
            <person name="Woyke T."/>
        </authorList>
    </citation>
    <scope>NUCLEOTIDE SEQUENCE</scope>
    <source>
        <strain evidence="4">GVMAG-M-3300020166-5</strain>
    </source>
</reference>
<dbReference type="Gene3D" id="3.90.70.80">
    <property type="match status" value="1"/>
</dbReference>
<protein>
    <recommendedName>
        <fullName evidence="3">OTU domain-containing protein</fullName>
    </recommendedName>
</protein>
<dbReference type="InterPro" id="IPR012816">
    <property type="entry name" value="NADAR"/>
</dbReference>
<feature type="region of interest" description="Disordered" evidence="2">
    <location>
        <begin position="118"/>
        <end position="179"/>
    </location>
</feature>
<feature type="compositionally biased region" description="Acidic residues" evidence="2">
    <location>
        <begin position="123"/>
        <end position="159"/>
    </location>
</feature>
<dbReference type="Pfam" id="PF08719">
    <property type="entry name" value="NADAR"/>
    <property type="match status" value="1"/>
</dbReference>
<dbReference type="EMBL" id="MN739278">
    <property type="protein sequence ID" value="QHS96718.1"/>
    <property type="molecule type" value="Genomic_DNA"/>
</dbReference>
<dbReference type="Gene3D" id="1.10.357.40">
    <property type="entry name" value="YbiA-like"/>
    <property type="match status" value="1"/>
</dbReference>
<evidence type="ECO:0000259" key="3">
    <source>
        <dbReference type="PROSITE" id="PS50802"/>
    </source>
</evidence>
<feature type="domain" description="OTU" evidence="3">
    <location>
        <begin position="197"/>
        <end position="307"/>
    </location>
</feature>
<proteinExistence type="predicted"/>
<organism evidence="4">
    <name type="scientific">viral metagenome</name>
    <dbReference type="NCBI Taxonomy" id="1070528"/>
    <lineage>
        <taxon>unclassified sequences</taxon>
        <taxon>metagenomes</taxon>
        <taxon>organismal metagenomes</taxon>
    </lineage>
</organism>
<feature type="coiled-coil region" evidence="1">
    <location>
        <begin position="256"/>
        <end position="283"/>
    </location>
</feature>
<dbReference type="PROSITE" id="PS50802">
    <property type="entry name" value="OTU"/>
    <property type="match status" value="1"/>
</dbReference>
<dbReference type="InterPro" id="IPR003323">
    <property type="entry name" value="OTU_dom"/>
</dbReference>
<dbReference type="SUPFAM" id="SSF143990">
    <property type="entry name" value="YbiA-like"/>
    <property type="match status" value="1"/>
</dbReference>
<evidence type="ECO:0000256" key="1">
    <source>
        <dbReference type="SAM" id="Coils"/>
    </source>
</evidence>
<dbReference type="AlphaFoldDB" id="A0A6C0BZA8"/>
<name>A0A6C0BZA8_9ZZZZ</name>
<dbReference type="InterPro" id="IPR037238">
    <property type="entry name" value="YbiA-like_sf"/>
</dbReference>
<evidence type="ECO:0000256" key="2">
    <source>
        <dbReference type="SAM" id="MobiDB-lite"/>
    </source>
</evidence>
<keyword evidence="1" id="KW-0175">Coiled coil</keyword>